<evidence type="ECO:0000256" key="2">
    <source>
        <dbReference type="ARBA" id="ARBA00023002"/>
    </source>
</evidence>
<feature type="domain" description="Prephenate/arogenate dehydrogenase" evidence="4">
    <location>
        <begin position="6"/>
        <end position="287"/>
    </location>
</feature>
<dbReference type="InterPro" id="IPR050812">
    <property type="entry name" value="Preph/Arog_dehydrog"/>
</dbReference>
<dbReference type="SUPFAM" id="SSF48179">
    <property type="entry name" value="6-phosphogluconate dehydrogenase C-terminal domain-like"/>
    <property type="match status" value="1"/>
</dbReference>
<dbReference type="PANTHER" id="PTHR21363">
    <property type="entry name" value="PREPHENATE DEHYDROGENASE"/>
    <property type="match status" value="1"/>
</dbReference>
<accession>A0A7X2N1L3</accession>
<name>A0A7X2N1L3_9FIRM</name>
<dbReference type="AlphaFoldDB" id="A0A7X2N1L3"/>
<dbReference type="PANTHER" id="PTHR21363:SF0">
    <property type="entry name" value="PREPHENATE DEHYDROGENASE [NADP(+)]"/>
    <property type="match status" value="1"/>
</dbReference>
<comment type="similarity">
    <text evidence="1">Belongs to the prephenate/arogenate dehydrogenase family.</text>
</comment>
<organism evidence="5 6">
    <name type="scientific">Floccifex porci</name>
    <dbReference type="NCBI Taxonomy" id="2606629"/>
    <lineage>
        <taxon>Bacteria</taxon>
        <taxon>Bacillati</taxon>
        <taxon>Bacillota</taxon>
        <taxon>Erysipelotrichia</taxon>
        <taxon>Erysipelotrichales</taxon>
        <taxon>Erysipelotrichaceae</taxon>
        <taxon>Floccifex</taxon>
    </lineage>
</organism>
<gene>
    <name evidence="5" type="ORF">FYJ50_01350</name>
</gene>
<dbReference type="GO" id="GO:0070403">
    <property type="term" value="F:NAD+ binding"/>
    <property type="evidence" value="ECO:0007669"/>
    <property type="project" value="InterPro"/>
</dbReference>
<comment type="pathway">
    <text evidence="3">Amino-acid biosynthesis.</text>
</comment>
<dbReference type="Gene3D" id="1.10.3660.10">
    <property type="entry name" value="6-phosphogluconate dehydrogenase C-terminal like domain"/>
    <property type="match status" value="1"/>
</dbReference>
<dbReference type="InterPro" id="IPR036291">
    <property type="entry name" value="NAD(P)-bd_dom_sf"/>
</dbReference>
<evidence type="ECO:0000259" key="4">
    <source>
        <dbReference type="PROSITE" id="PS51176"/>
    </source>
</evidence>
<dbReference type="Pfam" id="PF02153">
    <property type="entry name" value="PDH_N"/>
    <property type="match status" value="1"/>
</dbReference>
<dbReference type="InterPro" id="IPR008927">
    <property type="entry name" value="6-PGluconate_DH-like_C_sf"/>
</dbReference>
<proteinExistence type="inferred from homology"/>
<protein>
    <submittedName>
        <fullName evidence="5">Prephenate dehydrogenase/arogenate dehydrogenase family protein</fullName>
    </submittedName>
</protein>
<evidence type="ECO:0000313" key="6">
    <source>
        <dbReference type="Proteomes" id="UP000470082"/>
    </source>
</evidence>
<reference evidence="5 6" key="1">
    <citation type="submission" date="2019-08" db="EMBL/GenBank/DDBJ databases">
        <title>In-depth cultivation of the pig gut microbiome towards novel bacterial diversity and tailored functional studies.</title>
        <authorList>
            <person name="Wylensek D."/>
            <person name="Hitch T.C.A."/>
            <person name="Clavel T."/>
        </authorList>
    </citation>
    <scope>NUCLEOTIDE SEQUENCE [LARGE SCALE GENOMIC DNA]</scope>
    <source>
        <strain evidence="5 6">LKV-178-WT-2G</strain>
    </source>
</reference>
<dbReference type="Pfam" id="PF20463">
    <property type="entry name" value="PDH_C"/>
    <property type="match status" value="1"/>
</dbReference>
<keyword evidence="2" id="KW-0560">Oxidoreductase</keyword>
<evidence type="ECO:0000256" key="1">
    <source>
        <dbReference type="ARBA" id="ARBA00007964"/>
    </source>
</evidence>
<dbReference type="InterPro" id="IPR003099">
    <property type="entry name" value="Prephen_DH"/>
</dbReference>
<dbReference type="SUPFAM" id="SSF51735">
    <property type="entry name" value="NAD(P)-binding Rossmann-fold domains"/>
    <property type="match status" value="1"/>
</dbReference>
<keyword evidence="6" id="KW-1185">Reference proteome</keyword>
<dbReference type="InterPro" id="IPR046826">
    <property type="entry name" value="PDH_N"/>
</dbReference>
<dbReference type="Proteomes" id="UP000470082">
    <property type="component" value="Unassembled WGS sequence"/>
</dbReference>
<dbReference type="Gene3D" id="3.40.50.720">
    <property type="entry name" value="NAD(P)-binding Rossmann-like Domain"/>
    <property type="match status" value="1"/>
</dbReference>
<evidence type="ECO:0000313" key="5">
    <source>
        <dbReference type="EMBL" id="MSS00776.1"/>
    </source>
</evidence>
<dbReference type="PROSITE" id="PS51176">
    <property type="entry name" value="PDH_ADH"/>
    <property type="match status" value="1"/>
</dbReference>
<dbReference type="GO" id="GO:0006571">
    <property type="term" value="P:tyrosine biosynthetic process"/>
    <property type="evidence" value="ECO:0007669"/>
    <property type="project" value="InterPro"/>
</dbReference>
<dbReference type="GO" id="GO:0004665">
    <property type="term" value="F:prephenate dehydrogenase (NADP+) activity"/>
    <property type="evidence" value="ECO:0007669"/>
    <property type="project" value="InterPro"/>
</dbReference>
<dbReference type="InterPro" id="IPR046825">
    <property type="entry name" value="PDH_C"/>
</dbReference>
<evidence type="ECO:0000256" key="3">
    <source>
        <dbReference type="ARBA" id="ARBA00029440"/>
    </source>
</evidence>
<comment type="caution">
    <text evidence="5">The sequence shown here is derived from an EMBL/GenBank/DDBJ whole genome shotgun (WGS) entry which is preliminary data.</text>
</comment>
<dbReference type="EMBL" id="VUMM01000002">
    <property type="protein sequence ID" value="MSS00776.1"/>
    <property type="molecule type" value="Genomic_DNA"/>
</dbReference>
<dbReference type="GO" id="GO:0008977">
    <property type="term" value="F:prephenate dehydrogenase (NAD+) activity"/>
    <property type="evidence" value="ECO:0007669"/>
    <property type="project" value="InterPro"/>
</dbReference>
<dbReference type="RefSeq" id="WP_154459251.1">
    <property type="nucleotide sequence ID" value="NZ_VUMM01000002.1"/>
</dbReference>
<sequence>MINKETKFLIVGLGLLGGSYAMGLKQEGYTVYGLARRQETIDYALEHNIIDQGQIEVDDFVSKADVILFGLYPTAMVKWIQKYKHLIKNHTLISDVSGVKTNIVDVIQEELNDRDIEFISCHPMAGKETSGIEYANTEMFKKANFIITPTEKNTEKAIEFCHDMAYTLHFNHIAILTIEQHDRMIAFLSQLCHVIAVSLMNTHDNSHLVEYTGDSFRDLTRIAQINENMWSELFLLNKDILLDEINQFIDSISHFRDALQSEDEDEMKRLFIQSTQRRKAFNKKDSK</sequence>